<feature type="compositionally biased region" description="Basic and acidic residues" evidence="1">
    <location>
        <begin position="46"/>
        <end position="55"/>
    </location>
</feature>
<feature type="region of interest" description="Disordered" evidence="1">
    <location>
        <begin position="1"/>
        <end position="311"/>
    </location>
</feature>
<organism evidence="2 3">
    <name type="scientific">Penicillium arizonense</name>
    <dbReference type="NCBI Taxonomy" id="1835702"/>
    <lineage>
        <taxon>Eukaryota</taxon>
        <taxon>Fungi</taxon>
        <taxon>Dikarya</taxon>
        <taxon>Ascomycota</taxon>
        <taxon>Pezizomycotina</taxon>
        <taxon>Eurotiomycetes</taxon>
        <taxon>Eurotiomycetidae</taxon>
        <taxon>Eurotiales</taxon>
        <taxon>Aspergillaceae</taxon>
        <taxon>Penicillium</taxon>
    </lineage>
</organism>
<feature type="compositionally biased region" description="Low complexity" evidence="1">
    <location>
        <begin position="293"/>
        <end position="304"/>
    </location>
</feature>
<proteinExistence type="predicted"/>
<comment type="caution">
    <text evidence="2">The sequence shown here is derived from an EMBL/GenBank/DDBJ whole genome shotgun (WGS) entry which is preliminary data.</text>
</comment>
<reference evidence="2 3" key="1">
    <citation type="journal article" date="2016" name="Sci. Rep.">
        <title>Penicillium arizonense, a new, genome sequenced fungal species, reveals a high chemical diversity in secreted metabolites.</title>
        <authorList>
            <person name="Grijseels S."/>
            <person name="Nielsen J.C."/>
            <person name="Randelovic M."/>
            <person name="Nielsen J."/>
            <person name="Nielsen K.F."/>
            <person name="Workman M."/>
            <person name="Frisvad J.C."/>
        </authorList>
    </citation>
    <scope>NUCLEOTIDE SEQUENCE [LARGE SCALE GENOMIC DNA]</scope>
    <source>
        <strain evidence="2 3">CBS 141311</strain>
    </source>
</reference>
<dbReference type="OrthoDB" id="4507572at2759"/>
<dbReference type="AlphaFoldDB" id="A0A1F5LJJ8"/>
<dbReference type="GeneID" id="34576011"/>
<dbReference type="PANTHER" id="PTHR42023:SF1">
    <property type="entry name" value="BHLH DOMAIN-CONTAINING PROTEIN"/>
    <property type="match status" value="1"/>
</dbReference>
<evidence type="ECO:0000313" key="2">
    <source>
        <dbReference type="EMBL" id="OGE53295.1"/>
    </source>
</evidence>
<evidence type="ECO:0008006" key="4">
    <source>
        <dbReference type="Google" id="ProtNLM"/>
    </source>
</evidence>
<feature type="region of interest" description="Disordered" evidence="1">
    <location>
        <begin position="334"/>
        <end position="383"/>
    </location>
</feature>
<feature type="compositionally biased region" description="Basic and acidic residues" evidence="1">
    <location>
        <begin position="171"/>
        <end position="184"/>
    </location>
</feature>
<accession>A0A1F5LJJ8</accession>
<dbReference type="EMBL" id="LXJU01000008">
    <property type="protein sequence ID" value="OGE53295.1"/>
    <property type="molecule type" value="Genomic_DNA"/>
</dbReference>
<protein>
    <recommendedName>
        <fullName evidence="4">BHLH domain-containing protein</fullName>
    </recommendedName>
</protein>
<feature type="compositionally biased region" description="Basic and acidic residues" evidence="1">
    <location>
        <begin position="191"/>
        <end position="201"/>
    </location>
</feature>
<dbReference type="RefSeq" id="XP_022488734.1">
    <property type="nucleotide sequence ID" value="XM_022631277.1"/>
</dbReference>
<feature type="compositionally biased region" description="Basic and acidic residues" evidence="1">
    <location>
        <begin position="208"/>
        <end position="221"/>
    </location>
</feature>
<dbReference type="PANTHER" id="PTHR42023">
    <property type="entry name" value="BHLH DOMAIN-CONTAINING PROTEIN"/>
    <property type="match status" value="1"/>
</dbReference>
<sequence>MWSKGPFKSRRNPTSSPSPSPPGSRDKHKGLPPLPSDSGAVNKQVPSHDMKKRYSDVSSMGSPDPGQWHGSQSSFCVSPLEEGQPFPPAQKEYRVSSAPSPIPMADKTYTASQSTLQPVQPKLTRFAPERPEDFPNFAPGPPSTIAGKTRATSSHKPSGSHTSNLLTWGREQLRPIKRLNETRTRMSSFSKSEEPSPELRARSSSRALSKEVLSKEAHSNRATEPSAQIGNLGFVPSTVTTISAGGPAYVPTRPATDHAPSHPRPDPPTFKFDDDDRIASMMLPSNEPASRFSGTTDTTTDSGGQNASPRVSFQLDTRSTDDLLSASSIMSRRRPVPNGIPISKKSPVAIAKKPVRKPTPSQVAQMPAENQTPPPPPEGPKDAQGRIEALEAKRNELAQRRFTLQTVVDELGKVIQPTSIAYDLAAKAEVKKSLQSIGSEIDEIKKEEHDLGMKIARAWRRFDEKENNGDGNSLWVKRVTS</sequence>
<evidence type="ECO:0000313" key="3">
    <source>
        <dbReference type="Proteomes" id="UP000177622"/>
    </source>
</evidence>
<name>A0A1F5LJJ8_PENAI</name>
<gene>
    <name evidence="2" type="ORF">PENARI_c008G00382</name>
</gene>
<evidence type="ECO:0000256" key="1">
    <source>
        <dbReference type="SAM" id="MobiDB-lite"/>
    </source>
</evidence>
<feature type="compositionally biased region" description="Basic and acidic residues" evidence="1">
    <location>
        <begin position="255"/>
        <end position="278"/>
    </location>
</feature>
<feature type="compositionally biased region" description="Polar residues" evidence="1">
    <location>
        <begin position="109"/>
        <end position="118"/>
    </location>
</feature>
<keyword evidence="3" id="KW-1185">Reference proteome</keyword>
<feature type="compositionally biased region" description="Polar residues" evidence="1">
    <location>
        <begin position="150"/>
        <end position="166"/>
    </location>
</feature>
<dbReference type="Proteomes" id="UP000177622">
    <property type="component" value="Unassembled WGS sequence"/>
</dbReference>
<feature type="compositionally biased region" description="Polar residues" evidence="1">
    <location>
        <begin position="359"/>
        <end position="371"/>
    </location>
</feature>